<comment type="similarity">
    <text evidence="1">Belongs to the multicopper oxidase family.</text>
</comment>
<name>A0ABR1JH35_9AGAR</name>
<dbReference type="Pfam" id="PF00394">
    <property type="entry name" value="Cu-oxidase"/>
    <property type="match status" value="1"/>
</dbReference>
<dbReference type="SUPFAM" id="SSF49503">
    <property type="entry name" value="Cupredoxins"/>
    <property type="match status" value="3"/>
</dbReference>
<dbReference type="PROSITE" id="PS00079">
    <property type="entry name" value="MULTICOPPER_OXIDASE1"/>
    <property type="match status" value="1"/>
</dbReference>
<keyword evidence="7" id="KW-1185">Reference proteome</keyword>
<reference evidence="6 7" key="1">
    <citation type="submission" date="2024-01" db="EMBL/GenBank/DDBJ databases">
        <title>A draft genome for the cacao thread blight pathogen Marasmiellus scandens.</title>
        <authorList>
            <person name="Baruah I.K."/>
            <person name="Leung J."/>
            <person name="Bukari Y."/>
            <person name="Amoako-Attah I."/>
            <person name="Meinhardt L.W."/>
            <person name="Bailey B.A."/>
            <person name="Cohen S.P."/>
        </authorList>
    </citation>
    <scope>NUCLEOTIDE SEQUENCE [LARGE SCALE GENOMIC DNA]</scope>
    <source>
        <strain evidence="6 7">GH-19</strain>
    </source>
</reference>
<evidence type="ECO:0000259" key="5">
    <source>
        <dbReference type="Pfam" id="PF07731"/>
    </source>
</evidence>
<dbReference type="Pfam" id="PF07731">
    <property type="entry name" value="Cu-oxidase_2"/>
    <property type="match status" value="1"/>
</dbReference>
<accession>A0ABR1JH35</accession>
<gene>
    <name evidence="6" type="primary">lcc13_3</name>
    <name evidence="6" type="ORF">VKT23_009021</name>
</gene>
<dbReference type="Proteomes" id="UP001498398">
    <property type="component" value="Unassembled WGS sequence"/>
</dbReference>
<evidence type="ECO:0000256" key="1">
    <source>
        <dbReference type="ARBA" id="ARBA00010609"/>
    </source>
</evidence>
<evidence type="ECO:0000313" key="6">
    <source>
        <dbReference type="EMBL" id="KAK7461092.1"/>
    </source>
</evidence>
<dbReference type="Gene3D" id="2.60.40.420">
    <property type="entry name" value="Cupredoxins - blue copper proteins"/>
    <property type="match status" value="2"/>
</dbReference>
<dbReference type="InterPro" id="IPR033138">
    <property type="entry name" value="Cu_oxidase_CS"/>
</dbReference>
<feature type="domain" description="Plastocyanin-like" evidence="5">
    <location>
        <begin position="275"/>
        <end position="395"/>
    </location>
</feature>
<keyword evidence="3 6" id="KW-0560">Oxidoreductase</keyword>
<sequence length="501" mass="54698">MNSTFPTKLVHTGIIHMLVRPSAYATRNVQADKSIGVASQHCDGLRGPFVIYDKEDPYKYLYDVDDESTIITLSDWYHLPSPSYGSTPVPDSTLINGLGRYEGGPNSTLAIVKVEYGKRYRFRLISMSCNPSYTFSIDGHMFTIIEADGEYTEPLLVDSLEVLAGQRYSFILNATMPASHYWIRANPSVGTTGFRNGLNSAILRYVGAPGAGVPPELSINATSLKPMMEMDLHPLYNPRPPGEPSIDGADVDLTLTLGYDNKTEKFTVNGQSMAAPSVPVLLQILNGNTPPIDEVAAIYTLPANKTIQITFEADNVPGGPHPWHLHGHTFSVIRGVNASEYNFENPVRRDTVSTGGVGDRVTIRWRTDSSGPWLFHCHIDRHTDTGMGVIFIEDTEGIAQKNSVSNEWKNLCPPYEQLKDEDVGGVPTTTFTPTSSVASTTSSTASSSSSALVSASVSLSLDPLGLDDGIGLDLNANIDLAGIGLKRSRRRRRHHHGWNTF</sequence>
<dbReference type="InterPro" id="IPR045087">
    <property type="entry name" value="Cu-oxidase_fam"/>
</dbReference>
<protein>
    <submittedName>
        <fullName evidence="6">Laccase 13 variant 1</fullName>
        <ecNumber evidence="6">1.10.3.3</ecNumber>
    </submittedName>
</protein>
<proteinExistence type="inferred from homology"/>
<keyword evidence="2" id="KW-0479">Metal-binding</keyword>
<dbReference type="PANTHER" id="PTHR11709:SF511">
    <property type="entry name" value="LACCASE"/>
    <property type="match status" value="1"/>
</dbReference>
<evidence type="ECO:0000259" key="4">
    <source>
        <dbReference type="Pfam" id="PF00394"/>
    </source>
</evidence>
<dbReference type="InterPro" id="IPR002355">
    <property type="entry name" value="Cu_oxidase_Cu_BS"/>
</dbReference>
<evidence type="ECO:0000256" key="3">
    <source>
        <dbReference type="ARBA" id="ARBA00023002"/>
    </source>
</evidence>
<feature type="domain" description="Plastocyanin-like" evidence="4">
    <location>
        <begin position="67"/>
        <end position="208"/>
    </location>
</feature>
<organism evidence="6 7">
    <name type="scientific">Marasmiellus scandens</name>
    <dbReference type="NCBI Taxonomy" id="2682957"/>
    <lineage>
        <taxon>Eukaryota</taxon>
        <taxon>Fungi</taxon>
        <taxon>Dikarya</taxon>
        <taxon>Basidiomycota</taxon>
        <taxon>Agaricomycotina</taxon>
        <taxon>Agaricomycetes</taxon>
        <taxon>Agaricomycetidae</taxon>
        <taxon>Agaricales</taxon>
        <taxon>Marasmiineae</taxon>
        <taxon>Omphalotaceae</taxon>
        <taxon>Marasmiellus</taxon>
    </lineage>
</organism>
<evidence type="ECO:0000313" key="7">
    <source>
        <dbReference type="Proteomes" id="UP001498398"/>
    </source>
</evidence>
<evidence type="ECO:0000256" key="2">
    <source>
        <dbReference type="ARBA" id="ARBA00022723"/>
    </source>
</evidence>
<dbReference type="EC" id="1.10.3.3" evidence="6"/>
<dbReference type="GO" id="GO:0008447">
    <property type="term" value="F:L-ascorbate oxidase activity"/>
    <property type="evidence" value="ECO:0007669"/>
    <property type="project" value="UniProtKB-EC"/>
</dbReference>
<dbReference type="PROSITE" id="PS00080">
    <property type="entry name" value="MULTICOPPER_OXIDASE2"/>
    <property type="match status" value="1"/>
</dbReference>
<dbReference type="PANTHER" id="PTHR11709">
    <property type="entry name" value="MULTI-COPPER OXIDASE"/>
    <property type="match status" value="1"/>
</dbReference>
<dbReference type="CDD" id="cd13903">
    <property type="entry name" value="CuRO_3_Tv-LCC_like"/>
    <property type="match status" value="1"/>
</dbReference>
<dbReference type="EMBL" id="JBANRG010000014">
    <property type="protein sequence ID" value="KAK7461092.1"/>
    <property type="molecule type" value="Genomic_DNA"/>
</dbReference>
<dbReference type="InterPro" id="IPR008972">
    <property type="entry name" value="Cupredoxin"/>
</dbReference>
<dbReference type="InterPro" id="IPR001117">
    <property type="entry name" value="Cu-oxidase_2nd"/>
</dbReference>
<comment type="caution">
    <text evidence="6">The sequence shown here is derived from an EMBL/GenBank/DDBJ whole genome shotgun (WGS) entry which is preliminary data.</text>
</comment>
<dbReference type="InterPro" id="IPR011706">
    <property type="entry name" value="Cu-oxidase_C"/>
</dbReference>